<dbReference type="EMBL" id="JARQZJ010000137">
    <property type="protein sequence ID" value="KAK9892662.1"/>
    <property type="molecule type" value="Genomic_DNA"/>
</dbReference>
<reference evidence="1 2" key="1">
    <citation type="submission" date="2023-03" db="EMBL/GenBank/DDBJ databases">
        <title>Genome insight into feeding habits of ladybird beetles.</title>
        <authorList>
            <person name="Li H.-S."/>
            <person name="Huang Y.-H."/>
            <person name="Pang H."/>
        </authorList>
    </citation>
    <scope>NUCLEOTIDE SEQUENCE [LARGE SCALE GENOMIC DNA]</scope>
    <source>
        <strain evidence="1">SYSU_2023b</strain>
        <tissue evidence="1">Whole body</tissue>
    </source>
</reference>
<gene>
    <name evidence="1" type="ORF">WA026_021515</name>
</gene>
<dbReference type="Proteomes" id="UP001431783">
    <property type="component" value="Unassembled WGS sequence"/>
</dbReference>
<organism evidence="1 2">
    <name type="scientific">Henosepilachna vigintioctopunctata</name>
    <dbReference type="NCBI Taxonomy" id="420089"/>
    <lineage>
        <taxon>Eukaryota</taxon>
        <taxon>Metazoa</taxon>
        <taxon>Ecdysozoa</taxon>
        <taxon>Arthropoda</taxon>
        <taxon>Hexapoda</taxon>
        <taxon>Insecta</taxon>
        <taxon>Pterygota</taxon>
        <taxon>Neoptera</taxon>
        <taxon>Endopterygota</taxon>
        <taxon>Coleoptera</taxon>
        <taxon>Polyphaga</taxon>
        <taxon>Cucujiformia</taxon>
        <taxon>Coccinelloidea</taxon>
        <taxon>Coccinellidae</taxon>
        <taxon>Epilachninae</taxon>
        <taxon>Epilachnini</taxon>
        <taxon>Henosepilachna</taxon>
    </lineage>
</organism>
<comment type="caution">
    <text evidence="1">The sequence shown here is derived from an EMBL/GenBank/DDBJ whole genome shotgun (WGS) entry which is preliminary data.</text>
</comment>
<keyword evidence="2" id="KW-1185">Reference proteome</keyword>
<evidence type="ECO:0000313" key="1">
    <source>
        <dbReference type="EMBL" id="KAK9892662.1"/>
    </source>
</evidence>
<dbReference type="AlphaFoldDB" id="A0AAW1VAG0"/>
<accession>A0AAW1VAG0</accession>
<name>A0AAW1VAG0_9CUCU</name>
<proteinExistence type="predicted"/>
<evidence type="ECO:0000313" key="2">
    <source>
        <dbReference type="Proteomes" id="UP001431783"/>
    </source>
</evidence>
<protein>
    <submittedName>
        <fullName evidence="1">Uncharacterized protein</fullName>
    </submittedName>
</protein>
<sequence length="232" mass="26960">MNFYNLYFQGIHVIKVHEYSVDNSSHGKLVARRLAAITLERLMQTKDYEGNVKLLEWWKYRYAKGLLPLYIYNGDGMMNMPKYECLAEPSDTWPRAATQANTRKYKKILNNLPSRIHDEMEDICLGASIGAAAKVRQQKGGKTWAVKYWLDRETVNVIDLINAHANWRRSAKYKVDLNHIRYGIRRKNEMVTEEDVAGRIGVLFFNARRLGGTEALGKYVTPEQWAKYSSYQ</sequence>